<dbReference type="GO" id="GO:0051301">
    <property type="term" value="P:cell division"/>
    <property type="evidence" value="ECO:0007669"/>
    <property type="project" value="UniProtKB-KW"/>
</dbReference>
<dbReference type="Proteomes" id="UP001180842">
    <property type="component" value="Unassembled WGS sequence"/>
</dbReference>
<keyword evidence="2" id="KW-0132">Cell division</keyword>
<organism evidence="2 3">
    <name type="scientific">Enterococcus pseudoavium</name>
    <dbReference type="NCBI Taxonomy" id="44007"/>
    <lineage>
        <taxon>Bacteria</taxon>
        <taxon>Bacillati</taxon>
        <taxon>Bacillota</taxon>
        <taxon>Bacilli</taxon>
        <taxon>Lactobacillales</taxon>
        <taxon>Enterococcaceae</taxon>
        <taxon>Enterococcus</taxon>
    </lineage>
</organism>
<evidence type="ECO:0000313" key="3">
    <source>
        <dbReference type="Proteomes" id="UP001180842"/>
    </source>
</evidence>
<name>A0AAE4I113_9ENTE</name>
<evidence type="ECO:0000313" key="2">
    <source>
        <dbReference type="EMBL" id="MDT2737499.1"/>
    </source>
</evidence>
<feature type="transmembrane region" description="Helical" evidence="1">
    <location>
        <begin position="76"/>
        <end position="101"/>
    </location>
</feature>
<accession>A0AAE4I113</accession>
<keyword evidence="2" id="KW-0131">Cell cycle</keyword>
<protein>
    <submittedName>
        <fullName evidence="2">Cell division protein</fullName>
    </submittedName>
</protein>
<reference evidence="2" key="1">
    <citation type="submission" date="2023-03" db="EMBL/GenBank/DDBJ databases">
        <authorList>
            <person name="Shen W."/>
            <person name="Cai J."/>
        </authorList>
    </citation>
    <scope>NUCLEOTIDE SEQUENCE</scope>
    <source>
        <strain evidence="2">P69-2</strain>
    </source>
</reference>
<gene>
    <name evidence="2" type="ORF">P7H00_10195</name>
</gene>
<feature type="transmembrane region" description="Helical" evidence="1">
    <location>
        <begin position="32"/>
        <end position="56"/>
    </location>
</feature>
<proteinExistence type="predicted"/>
<keyword evidence="1" id="KW-0812">Transmembrane</keyword>
<evidence type="ECO:0000256" key="1">
    <source>
        <dbReference type="SAM" id="Phobius"/>
    </source>
</evidence>
<comment type="caution">
    <text evidence="2">The sequence shown here is derived from an EMBL/GenBank/DDBJ whole genome shotgun (WGS) entry which is preliminary data.</text>
</comment>
<keyword evidence="1" id="KW-1133">Transmembrane helix</keyword>
<dbReference type="EMBL" id="JARQAI010000015">
    <property type="protein sequence ID" value="MDT2737499.1"/>
    <property type="molecule type" value="Genomic_DNA"/>
</dbReference>
<dbReference type="AlphaFoldDB" id="A0AAE4I113"/>
<dbReference type="RefSeq" id="WP_311797196.1">
    <property type="nucleotide sequence ID" value="NZ_JARQAI010000015.1"/>
</dbReference>
<sequence>MKKQIRQEDVSELLVSDEYFTKKHVALKFWQTLVAILGWISVFVPFIWLSIPSIFPNFAKKYSFYTYVEELQALKFLLLFLAISFLFILVFYICLTIWNNYRFNYLLQRKKLYDEEKLEKRKQLLEEAYTERFCTEEIRHTVKFYSVSEEQNFDKDFVKKLYKDNGVSL</sequence>
<keyword evidence="1" id="KW-0472">Membrane</keyword>